<organism evidence="2 3">
    <name type="scientific">Cryptolaemus montrouzieri</name>
    <dbReference type="NCBI Taxonomy" id="559131"/>
    <lineage>
        <taxon>Eukaryota</taxon>
        <taxon>Metazoa</taxon>
        <taxon>Ecdysozoa</taxon>
        <taxon>Arthropoda</taxon>
        <taxon>Hexapoda</taxon>
        <taxon>Insecta</taxon>
        <taxon>Pterygota</taxon>
        <taxon>Neoptera</taxon>
        <taxon>Endopterygota</taxon>
        <taxon>Coleoptera</taxon>
        <taxon>Polyphaga</taxon>
        <taxon>Cucujiformia</taxon>
        <taxon>Coccinelloidea</taxon>
        <taxon>Coccinellidae</taxon>
        <taxon>Scymninae</taxon>
        <taxon>Scymnini</taxon>
        <taxon>Cryptolaemus</taxon>
    </lineage>
</organism>
<comment type="caution">
    <text evidence="2">The sequence shown here is derived from an EMBL/GenBank/DDBJ whole genome shotgun (WGS) entry which is preliminary data.</text>
</comment>
<accession>A0ABD2NHK2</accession>
<dbReference type="EMBL" id="JABFTP020000103">
    <property type="protein sequence ID" value="KAL3278128.1"/>
    <property type="molecule type" value="Genomic_DNA"/>
</dbReference>
<protein>
    <submittedName>
        <fullName evidence="2">Uncharacterized protein</fullName>
    </submittedName>
</protein>
<keyword evidence="3" id="KW-1185">Reference proteome</keyword>
<evidence type="ECO:0000256" key="1">
    <source>
        <dbReference type="SAM" id="MobiDB-lite"/>
    </source>
</evidence>
<dbReference type="Proteomes" id="UP001516400">
    <property type="component" value="Unassembled WGS sequence"/>
</dbReference>
<dbReference type="AlphaFoldDB" id="A0ABD2NHK2"/>
<reference evidence="2 3" key="1">
    <citation type="journal article" date="2021" name="BMC Biol.">
        <title>Horizontally acquired antibacterial genes associated with adaptive radiation of ladybird beetles.</title>
        <authorList>
            <person name="Li H.S."/>
            <person name="Tang X.F."/>
            <person name="Huang Y.H."/>
            <person name="Xu Z.Y."/>
            <person name="Chen M.L."/>
            <person name="Du X.Y."/>
            <person name="Qiu B.Y."/>
            <person name="Chen P.T."/>
            <person name="Zhang W."/>
            <person name="Slipinski A."/>
            <person name="Escalona H.E."/>
            <person name="Waterhouse R.M."/>
            <person name="Zwick A."/>
            <person name="Pang H."/>
        </authorList>
    </citation>
    <scope>NUCLEOTIDE SEQUENCE [LARGE SCALE GENOMIC DNA]</scope>
    <source>
        <strain evidence="2">SYSU2018</strain>
    </source>
</reference>
<sequence>MLYIDGGTVPFAESATSHWNLNIQIRLLETVQTDPWGQGHLLVVKKTSAAAPYKPPAANIQETVETLFPRNSGVDTLGQGEDLRLSRVGGSDETPKLDRAEILEATKSLKKNKAPGPDEITPEV</sequence>
<proteinExistence type="predicted"/>
<gene>
    <name evidence="2" type="ORF">HHI36_013473</name>
</gene>
<name>A0ABD2NHK2_9CUCU</name>
<feature type="region of interest" description="Disordered" evidence="1">
    <location>
        <begin position="71"/>
        <end position="98"/>
    </location>
</feature>
<evidence type="ECO:0000313" key="2">
    <source>
        <dbReference type="EMBL" id="KAL3278128.1"/>
    </source>
</evidence>
<evidence type="ECO:0000313" key="3">
    <source>
        <dbReference type="Proteomes" id="UP001516400"/>
    </source>
</evidence>